<evidence type="ECO:0000313" key="10">
    <source>
        <dbReference type="Proteomes" id="UP000663891"/>
    </source>
</evidence>
<dbReference type="CDD" id="cd00096">
    <property type="entry name" value="Ig"/>
    <property type="match status" value="1"/>
</dbReference>
<dbReference type="PANTHER" id="PTHR46958:SF1">
    <property type="entry name" value="B-CELL RECEPTOR CD22"/>
    <property type="match status" value="1"/>
</dbReference>
<keyword evidence="3" id="KW-1015">Disulfide bond</keyword>
<dbReference type="InterPro" id="IPR003599">
    <property type="entry name" value="Ig_sub"/>
</dbReference>
<dbReference type="Pfam" id="PF13927">
    <property type="entry name" value="Ig_3"/>
    <property type="match status" value="1"/>
</dbReference>
<evidence type="ECO:0000259" key="7">
    <source>
        <dbReference type="PROSITE" id="PS50835"/>
    </source>
</evidence>
<gene>
    <name evidence="9" type="ORF">VCS650_LOCUS7459</name>
</gene>
<sequence length="934" mass="106576">MFLYLLYLFLHITSIFSSIQLIKVRENINVTITCQFDSIKSSNFSHQFSSLLSFNNRSDNIILWYKDDTQVIGVNSISNNPKKYIINQINAHTYQLTIINIQLESTGLYKCQNFTAKEENHFQINVIVPPSRLHITSSTQLPFIDGTLVSFNCTTERVYPNPIFEWYKNDKLIQSSIGNQTDSILFSSSSILTLLLTPADHNHILRCQVSNEASIDETYTEVKLDILFKPIINFFFHEKEITTNILTVIENTSEIIQCKISSNPSIIPNIEWYKNDQLILGEYQEQLRIDFVGIEKLSCRAKNTIGQTEANIDINILYKPKLSINENVTLNQTDKLVLKCLIDANPSCDQIHKPKLSINENVTLNQTDKLVLKCLIDANPSCDQIRWLFNEKELIIQPCTKNKIAEYIIENIDRSQAGKYTCEVKNSLHTSFINEYDGISAISTYVQVQYAPYILNIHNKLAIIENSEIKTECLVDAYPKADIIWYESSDKNLNLYTKEKLYNNTIVSSELNLPSSYLPKFGLYRCVAKNVFGQHEYSIEFQRPGLPDPPIQLQVKNLTHSSFILNWQPGYDGGSEQIYHIILNNNDTRGRQTNNNFIRYDDLNENTRYIVKIRSKNEIGYSNFTSNIIIKTKKSSIHFEEFPIIQQAYYSIDNHRIHFQISPIRSKLIPIDQLCIQHYNNDEIPPCIPLNSFHTLNDELEIQIEQMNIRLKLCLINQTDICSKSIPIPTTIPLINESAELILVLTGGIIGLCIVFGLIGLFICIRQQRRKQTSKTGSTDTLKTNSENLNGMTSVRVNDTNSCLYYPSNQSRPLYYNDETTGVYSIQQKKSSICLDSGMPSTTSNNSDSAGSQALSSSDFYERSDGEHLVNGKLSANRIIQSAYTLARERENHMKNVPINERISSSSASSEEESGFSTPTIIHNGKKLVYEVVV</sequence>
<dbReference type="GO" id="GO:0050859">
    <property type="term" value="P:negative regulation of B cell receptor signaling pathway"/>
    <property type="evidence" value="ECO:0007669"/>
    <property type="project" value="TreeGrafter"/>
</dbReference>
<dbReference type="InterPro" id="IPR003961">
    <property type="entry name" value="FN3_dom"/>
</dbReference>
<name>A0A813XF54_9BILA</name>
<dbReference type="InterPro" id="IPR003598">
    <property type="entry name" value="Ig_sub2"/>
</dbReference>
<dbReference type="SUPFAM" id="SSF49265">
    <property type="entry name" value="Fibronectin type III"/>
    <property type="match status" value="1"/>
</dbReference>
<keyword evidence="5" id="KW-0812">Transmembrane</keyword>
<dbReference type="SMART" id="SM00409">
    <property type="entry name" value="IG"/>
    <property type="match status" value="3"/>
</dbReference>
<keyword evidence="5" id="KW-1133">Transmembrane helix</keyword>
<dbReference type="GO" id="GO:0009897">
    <property type="term" value="C:external side of plasma membrane"/>
    <property type="evidence" value="ECO:0007669"/>
    <property type="project" value="TreeGrafter"/>
</dbReference>
<evidence type="ECO:0000256" key="2">
    <source>
        <dbReference type="ARBA" id="ARBA00023136"/>
    </source>
</evidence>
<dbReference type="AlphaFoldDB" id="A0A813XF54"/>
<evidence type="ECO:0000256" key="3">
    <source>
        <dbReference type="ARBA" id="ARBA00023157"/>
    </source>
</evidence>
<dbReference type="SUPFAM" id="SSF48726">
    <property type="entry name" value="Immunoglobulin"/>
    <property type="match status" value="5"/>
</dbReference>
<feature type="region of interest" description="Disordered" evidence="4">
    <location>
        <begin position="837"/>
        <end position="858"/>
    </location>
</feature>
<comment type="caution">
    <text evidence="9">The sequence shown here is derived from an EMBL/GenBank/DDBJ whole genome shotgun (WGS) entry which is preliminary data.</text>
</comment>
<feature type="compositionally biased region" description="Low complexity" evidence="4">
    <location>
        <begin position="847"/>
        <end position="858"/>
    </location>
</feature>
<dbReference type="GO" id="GO:0070062">
    <property type="term" value="C:extracellular exosome"/>
    <property type="evidence" value="ECO:0007669"/>
    <property type="project" value="TreeGrafter"/>
</dbReference>
<feature type="domain" description="Ig-like" evidence="7">
    <location>
        <begin position="130"/>
        <end position="223"/>
    </location>
</feature>
<dbReference type="Pfam" id="PF00041">
    <property type="entry name" value="fn3"/>
    <property type="match status" value="1"/>
</dbReference>
<evidence type="ECO:0000256" key="1">
    <source>
        <dbReference type="ARBA" id="ARBA00004167"/>
    </source>
</evidence>
<evidence type="ECO:0000313" key="9">
    <source>
        <dbReference type="EMBL" id="CAF0866016.1"/>
    </source>
</evidence>
<proteinExistence type="predicted"/>
<organism evidence="9 10">
    <name type="scientific">Adineta steineri</name>
    <dbReference type="NCBI Taxonomy" id="433720"/>
    <lineage>
        <taxon>Eukaryota</taxon>
        <taxon>Metazoa</taxon>
        <taxon>Spiralia</taxon>
        <taxon>Gnathifera</taxon>
        <taxon>Rotifera</taxon>
        <taxon>Eurotatoria</taxon>
        <taxon>Bdelloidea</taxon>
        <taxon>Adinetida</taxon>
        <taxon>Adinetidae</taxon>
        <taxon>Adineta</taxon>
    </lineage>
</organism>
<dbReference type="PANTHER" id="PTHR46958">
    <property type="entry name" value="B-CELL RECEPTOR CD22"/>
    <property type="match status" value="1"/>
</dbReference>
<feature type="domain" description="Ig-like" evidence="7">
    <location>
        <begin position="452"/>
        <end position="540"/>
    </location>
</feature>
<protein>
    <submittedName>
        <fullName evidence="9">Uncharacterized protein</fullName>
    </submittedName>
</protein>
<keyword evidence="6" id="KW-0732">Signal</keyword>
<feature type="region of interest" description="Disordered" evidence="4">
    <location>
        <begin position="774"/>
        <end position="793"/>
    </location>
</feature>
<feature type="transmembrane region" description="Helical" evidence="5">
    <location>
        <begin position="741"/>
        <end position="765"/>
    </location>
</feature>
<dbReference type="OrthoDB" id="10028801at2759"/>
<feature type="chain" id="PRO_5032456116" evidence="6">
    <location>
        <begin position="18"/>
        <end position="934"/>
    </location>
</feature>
<dbReference type="SMART" id="SM00060">
    <property type="entry name" value="FN3"/>
    <property type="match status" value="1"/>
</dbReference>
<keyword evidence="2 5" id="KW-0472">Membrane</keyword>
<evidence type="ECO:0000256" key="5">
    <source>
        <dbReference type="SAM" id="Phobius"/>
    </source>
</evidence>
<dbReference type="PROSITE" id="PS50835">
    <property type="entry name" value="IG_LIKE"/>
    <property type="match status" value="5"/>
</dbReference>
<evidence type="ECO:0000256" key="6">
    <source>
        <dbReference type="SAM" id="SignalP"/>
    </source>
</evidence>
<feature type="signal peptide" evidence="6">
    <location>
        <begin position="1"/>
        <end position="17"/>
    </location>
</feature>
<feature type="domain" description="Ig-like" evidence="7">
    <location>
        <begin position="354"/>
        <end position="440"/>
    </location>
</feature>
<dbReference type="InterPro" id="IPR013783">
    <property type="entry name" value="Ig-like_fold"/>
</dbReference>
<dbReference type="GO" id="GO:0033691">
    <property type="term" value="F:sialic acid binding"/>
    <property type="evidence" value="ECO:0007669"/>
    <property type="project" value="TreeGrafter"/>
</dbReference>
<dbReference type="PROSITE" id="PS50853">
    <property type="entry name" value="FN3"/>
    <property type="match status" value="1"/>
</dbReference>
<dbReference type="GO" id="GO:0019903">
    <property type="term" value="F:protein phosphatase binding"/>
    <property type="evidence" value="ECO:0007669"/>
    <property type="project" value="TreeGrafter"/>
</dbReference>
<feature type="domain" description="Ig-like" evidence="7">
    <location>
        <begin position="17"/>
        <end position="112"/>
    </location>
</feature>
<dbReference type="Proteomes" id="UP000663891">
    <property type="component" value="Unassembled WGS sequence"/>
</dbReference>
<evidence type="ECO:0000256" key="4">
    <source>
        <dbReference type="SAM" id="MobiDB-lite"/>
    </source>
</evidence>
<dbReference type="GO" id="GO:0042609">
    <property type="term" value="F:CD4 receptor binding"/>
    <property type="evidence" value="ECO:0007669"/>
    <property type="project" value="TreeGrafter"/>
</dbReference>
<dbReference type="GO" id="GO:0055037">
    <property type="term" value="C:recycling endosome"/>
    <property type="evidence" value="ECO:0007669"/>
    <property type="project" value="TreeGrafter"/>
</dbReference>
<reference evidence="9" key="1">
    <citation type="submission" date="2021-02" db="EMBL/GenBank/DDBJ databases">
        <authorList>
            <person name="Nowell W R."/>
        </authorList>
    </citation>
    <scope>NUCLEOTIDE SEQUENCE</scope>
</reference>
<comment type="subcellular location">
    <subcellularLocation>
        <location evidence="1">Membrane</location>
        <topology evidence="1">Single-pass membrane protein</topology>
    </subcellularLocation>
</comment>
<feature type="domain" description="Fibronectin type-III" evidence="8">
    <location>
        <begin position="549"/>
        <end position="635"/>
    </location>
</feature>
<dbReference type="Pfam" id="PF08205">
    <property type="entry name" value="C2-set_2"/>
    <property type="match status" value="1"/>
</dbReference>
<dbReference type="SMART" id="SM00408">
    <property type="entry name" value="IGc2"/>
    <property type="match status" value="3"/>
</dbReference>
<dbReference type="InterPro" id="IPR036116">
    <property type="entry name" value="FN3_sf"/>
</dbReference>
<dbReference type="Gene3D" id="2.60.40.10">
    <property type="entry name" value="Immunoglobulins"/>
    <property type="match status" value="6"/>
</dbReference>
<dbReference type="InterPro" id="IPR013162">
    <property type="entry name" value="CD80_C2-set"/>
</dbReference>
<dbReference type="GO" id="GO:0005769">
    <property type="term" value="C:early endosome"/>
    <property type="evidence" value="ECO:0007669"/>
    <property type="project" value="TreeGrafter"/>
</dbReference>
<dbReference type="InterPro" id="IPR007110">
    <property type="entry name" value="Ig-like_dom"/>
</dbReference>
<feature type="domain" description="Ig-like" evidence="7">
    <location>
        <begin position="230"/>
        <end position="315"/>
    </location>
</feature>
<dbReference type="CDD" id="cd00063">
    <property type="entry name" value="FN3"/>
    <property type="match status" value="1"/>
</dbReference>
<accession>A0A813XF54</accession>
<dbReference type="EMBL" id="CAJNON010000047">
    <property type="protein sequence ID" value="CAF0866016.1"/>
    <property type="molecule type" value="Genomic_DNA"/>
</dbReference>
<evidence type="ECO:0000259" key="8">
    <source>
        <dbReference type="PROSITE" id="PS50853"/>
    </source>
</evidence>
<dbReference type="InterPro" id="IPR036179">
    <property type="entry name" value="Ig-like_dom_sf"/>
</dbReference>